<accession>A0AAV5AV46</accession>
<evidence type="ECO:0000313" key="2">
    <source>
        <dbReference type="Proteomes" id="UP001050691"/>
    </source>
</evidence>
<name>A0AAV5AV46_9AGAM</name>
<reference evidence="1" key="1">
    <citation type="submission" date="2021-10" db="EMBL/GenBank/DDBJ databases">
        <title>De novo Genome Assembly of Clathrus columnatus (Basidiomycota, Fungi) Using Illumina and Nanopore Sequence Data.</title>
        <authorList>
            <person name="Ogiso-Tanaka E."/>
            <person name="Itagaki H."/>
            <person name="Hosoya T."/>
            <person name="Hosaka K."/>
        </authorList>
    </citation>
    <scope>NUCLEOTIDE SEQUENCE</scope>
    <source>
        <strain evidence="1">MO-923</strain>
    </source>
</reference>
<sequence length="382" mass="43569">METSIHNPIGSLAHPRLFCNLRWLSPTQASNVIPLPSLLKTFQNLPSLQVLHFFRSPMPIWEKAAEDPKSIVTLHELIVLITNCPVIHLINAPKLSHLNALYSYSAGPVRDTYDQLCGFDFSKITRIRSEMIRGSINSSITGNPTHELKDIENISWSNWASLRDYCYKSGLRWILTNSPLHTIRINSTSVLEYIERNSPSLIPKFISYLEKATNLEEIILTGLDLSSLGRVEIDSLSNTLRRATSIRKLTILSSNSLKDLCDFLINGYLLPCLERLSYSASPDEVNIRHSYSSLWDLTRERSMTSIRPLSIELSNFLSLHPRELRRMTNLGLELNQDLNRGKLIMFYSKKGQQDSISNLFKYTVDLLWDVLTREPVNASEAH</sequence>
<organism evidence="1 2">
    <name type="scientific">Clathrus columnatus</name>
    <dbReference type="NCBI Taxonomy" id="1419009"/>
    <lineage>
        <taxon>Eukaryota</taxon>
        <taxon>Fungi</taxon>
        <taxon>Dikarya</taxon>
        <taxon>Basidiomycota</taxon>
        <taxon>Agaricomycotina</taxon>
        <taxon>Agaricomycetes</taxon>
        <taxon>Phallomycetidae</taxon>
        <taxon>Phallales</taxon>
        <taxon>Clathraceae</taxon>
        <taxon>Clathrus</taxon>
    </lineage>
</organism>
<dbReference type="EMBL" id="BPWL01000013">
    <property type="protein sequence ID" value="GJJ16191.1"/>
    <property type="molecule type" value="Genomic_DNA"/>
</dbReference>
<dbReference type="AlphaFoldDB" id="A0AAV5AV46"/>
<keyword evidence="2" id="KW-1185">Reference proteome</keyword>
<evidence type="ECO:0000313" key="1">
    <source>
        <dbReference type="EMBL" id="GJJ16191.1"/>
    </source>
</evidence>
<proteinExistence type="predicted"/>
<dbReference type="Proteomes" id="UP001050691">
    <property type="component" value="Unassembled WGS sequence"/>
</dbReference>
<gene>
    <name evidence="1" type="ORF">Clacol_010471</name>
</gene>
<comment type="caution">
    <text evidence="1">The sequence shown here is derived from an EMBL/GenBank/DDBJ whole genome shotgun (WGS) entry which is preliminary data.</text>
</comment>
<protein>
    <submittedName>
        <fullName evidence="1">Uncharacterized protein</fullName>
    </submittedName>
</protein>